<organism evidence="1 2">
    <name type="scientific">Trichonephila clavata</name>
    <name type="common">Joro spider</name>
    <name type="synonym">Nephila clavata</name>
    <dbReference type="NCBI Taxonomy" id="2740835"/>
    <lineage>
        <taxon>Eukaryota</taxon>
        <taxon>Metazoa</taxon>
        <taxon>Ecdysozoa</taxon>
        <taxon>Arthropoda</taxon>
        <taxon>Chelicerata</taxon>
        <taxon>Arachnida</taxon>
        <taxon>Araneae</taxon>
        <taxon>Araneomorphae</taxon>
        <taxon>Entelegynae</taxon>
        <taxon>Araneoidea</taxon>
        <taxon>Nephilidae</taxon>
        <taxon>Trichonephila</taxon>
    </lineage>
</organism>
<evidence type="ECO:0000313" key="1">
    <source>
        <dbReference type="EMBL" id="GFR09372.1"/>
    </source>
</evidence>
<dbReference type="InterPro" id="IPR016184">
    <property type="entry name" value="Capsid/spike_ssDNA_virus"/>
</dbReference>
<gene>
    <name evidence="1" type="ORF">TNCT_422591</name>
</gene>
<name>A0A8X6LIA0_TRICU</name>
<dbReference type="Pfam" id="PF02336">
    <property type="entry name" value="Denso_VP4"/>
    <property type="match status" value="1"/>
</dbReference>
<dbReference type="GO" id="GO:0005198">
    <property type="term" value="F:structural molecule activity"/>
    <property type="evidence" value="ECO:0007669"/>
    <property type="project" value="InterPro"/>
</dbReference>
<dbReference type="SUPFAM" id="SSF88645">
    <property type="entry name" value="ssDNA viruses"/>
    <property type="match status" value="1"/>
</dbReference>
<dbReference type="EMBL" id="BMAO01036259">
    <property type="protein sequence ID" value="GFR09372.1"/>
    <property type="molecule type" value="Genomic_DNA"/>
</dbReference>
<reference evidence="1" key="1">
    <citation type="submission" date="2020-07" db="EMBL/GenBank/DDBJ databases">
        <title>Multicomponent nature underlies the extraordinary mechanical properties of spider dragline silk.</title>
        <authorList>
            <person name="Kono N."/>
            <person name="Nakamura H."/>
            <person name="Mori M."/>
            <person name="Yoshida Y."/>
            <person name="Ohtoshi R."/>
            <person name="Malay A.D."/>
            <person name="Moran D.A.P."/>
            <person name="Tomita M."/>
            <person name="Numata K."/>
            <person name="Arakawa K."/>
        </authorList>
    </citation>
    <scope>NUCLEOTIDE SEQUENCE</scope>
</reference>
<keyword evidence="2" id="KW-1185">Reference proteome</keyword>
<comment type="caution">
    <text evidence="1">The sequence shown here is derived from an EMBL/GenBank/DDBJ whole genome shotgun (WGS) entry which is preliminary data.</text>
</comment>
<accession>A0A8X6LIA0</accession>
<evidence type="ECO:0000313" key="2">
    <source>
        <dbReference type="Proteomes" id="UP000887116"/>
    </source>
</evidence>
<dbReference type="AlphaFoldDB" id="A0A8X6LIA0"/>
<protein>
    <submittedName>
        <fullName evidence="1">Uncharacterized protein</fullName>
    </submittedName>
</protein>
<proteinExistence type="predicted"/>
<dbReference type="Proteomes" id="UP000887116">
    <property type="component" value="Unassembled WGS sequence"/>
</dbReference>
<dbReference type="InterPro" id="IPR003433">
    <property type="entry name" value="Capsid_VP4_densovirus"/>
</dbReference>
<dbReference type="OrthoDB" id="6613750at2759"/>
<sequence length="107" mass="11952">MIEKCTTHCRGIFDGFEISTQPTLHVGVQPVPSLTTKNIATGDIAKWTDAQGYFEVEATMVVECNSMTLRPHAGFENVPQSEEIRHFQGSHTNFSRSMYNGLYQNAV</sequence>